<dbReference type="RefSeq" id="WP_119530040.1">
    <property type="nucleotide sequence ID" value="NZ_JBHSSP010000001.1"/>
</dbReference>
<protein>
    <recommendedName>
        <fullName evidence="4">DUF1043 family protein</fullName>
    </recommendedName>
</protein>
<name>A0A3A1YQJ8_9GAMM</name>
<reference evidence="2 3" key="1">
    <citation type="submission" date="2017-08" db="EMBL/GenBank/DDBJ databases">
        <title>Reclassification of Bisgaard taxon 37 and 44.</title>
        <authorList>
            <person name="Christensen H."/>
        </authorList>
    </citation>
    <scope>NUCLEOTIDE SEQUENCE [LARGE SCALE GENOMIC DNA]</scope>
    <source>
        <strain evidence="2 3">111</strain>
    </source>
</reference>
<keyword evidence="3" id="KW-1185">Reference proteome</keyword>
<proteinExistence type="predicted"/>
<keyword evidence="1" id="KW-0812">Transmembrane</keyword>
<feature type="transmembrane region" description="Helical" evidence="1">
    <location>
        <begin position="6"/>
        <end position="25"/>
    </location>
</feature>
<gene>
    <name evidence="2" type="ORF">CKF58_00530</name>
</gene>
<comment type="caution">
    <text evidence="2">The sequence shown here is derived from an EMBL/GenBank/DDBJ whole genome shotgun (WGS) entry which is preliminary data.</text>
</comment>
<organism evidence="2 3">
    <name type="scientific">Psittacicella hinzii</name>
    <dbReference type="NCBI Taxonomy" id="2028575"/>
    <lineage>
        <taxon>Bacteria</taxon>
        <taxon>Pseudomonadati</taxon>
        <taxon>Pseudomonadota</taxon>
        <taxon>Gammaproteobacteria</taxon>
        <taxon>Pasteurellales</taxon>
        <taxon>Psittacicellaceae</taxon>
        <taxon>Psittacicella</taxon>
    </lineage>
</organism>
<evidence type="ECO:0000313" key="2">
    <source>
        <dbReference type="EMBL" id="RIY40452.1"/>
    </source>
</evidence>
<keyword evidence="1" id="KW-0472">Membrane</keyword>
<dbReference type="Proteomes" id="UP000265916">
    <property type="component" value="Unassembled WGS sequence"/>
</dbReference>
<evidence type="ECO:0000256" key="1">
    <source>
        <dbReference type="SAM" id="Phobius"/>
    </source>
</evidence>
<keyword evidence="1" id="KW-1133">Transmembrane helix</keyword>
<dbReference type="AlphaFoldDB" id="A0A3A1YQJ8"/>
<dbReference type="EMBL" id="NRJG01000008">
    <property type="protein sequence ID" value="RIY40452.1"/>
    <property type="molecule type" value="Genomic_DNA"/>
</dbReference>
<dbReference type="OrthoDB" id="5681775at2"/>
<sequence length="138" mass="14988">MSTTTTSILVVVLFVAGILLGYLLARGSGGNEKRIHELKSELTSVRKAHQESLEQVNAALDSVKNLAVNMAATYKSLEFTKASLEGRQAQAQDYLLQIKNGQLEQIAYQDHNEAQDSVAPEAEIVEATANQATDKAEK</sequence>
<evidence type="ECO:0000313" key="3">
    <source>
        <dbReference type="Proteomes" id="UP000265916"/>
    </source>
</evidence>
<accession>A0A3A1YQJ8</accession>
<evidence type="ECO:0008006" key="4">
    <source>
        <dbReference type="Google" id="ProtNLM"/>
    </source>
</evidence>